<accession>A0AAN8YEM8</accession>
<proteinExistence type="predicted"/>
<dbReference type="PANTHER" id="PTHR48302:SF4">
    <property type="entry name" value="DUF1985 DOMAIN-CONTAINING PROTEIN"/>
    <property type="match status" value="1"/>
</dbReference>
<feature type="coiled-coil region" evidence="1">
    <location>
        <begin position="39"/>
        <end position="66"/>
    </location>
</feature>
<evidence type="ECO:0000256" key="1">
    <source>
        <dbReference type="SAM" id="Coils"/>
    </source>
</evidence>
<reference evidence="2 3" key="1">
    <citation type="submission" date="2024-02" db="EMBL/GenBank/DDBJ databases">
        <title>de novo genome assembly of Solanum bulbocastanum strain 11H21.</title>
        <authorList>
            <person name="Hosaka A.J."/>
        </authorList>
    </citation>
    <scope>NUCLEOTIDE SEQUENCE [LARGE SCALE GENOMIC DNA]</scope>
    <source>
        <tissue evidence="2">Young leaves</tissue>
    </source>
</reference>
<protein>
    <submittedName>
        <fullName evidence="2">Uncharacterized protein</fullName>
    </submittedName>
</protein>
<evidence type="ECO:0000313" key="3">
    <source>
        <dbReference type="Proteomes" id="UP001371456"/>
    </source>
</evidence>
<dbReference type="EMBL" id="JBANQN010000006">
    <property type="protein sequence ID" value="KAK6786568.1"/>
    <property type="molecule type" value="Genomic_DNA"/>
</dbReference>
<sequence length="171" mass="19240">MFENIVASEDEVSKVRLPEPRDYNAEILKLVPKGSSHRLDMLTNEVIELRKELVKVNYNNKALEEKIDLGFNQIKEFVVNSNKQLLEDISLLFAKSGGSNSVIREVREPSKKQVDDKFSSGLDFNGEEAVAGIAIEKVLSEVVADINDSTEDCQKPLHTLDDFIFLDEDPS</sequence>
<dbReference type="Proteomes" id="UP001371456">
    <property type="component" value="Unassembled WGS sequence"/>
</dbReference>
<dbReference type="PANTHER" id="PTHR48302">
    <property type="entry name" value="ULP1 PROTEASE FAMILY, C-TERMINAL CATALYTIC DOMAIN CONTAINING PROTEIN"/>
    <property type="match status" value="1"/>
</dbReference>
<name>A0AAN8YEM8_SOLBU</name>
<keyword evidence="1" id="KW-0175">Coiled coil</keyword>
<dbReference type="AlphaFoldDB" id="A0AAN8YEM8"/>
<organism evidence="2 3">
    <name type="scientific">Solanum bulbocastanum</name>
    <name type="common">Wild potato</name>
    <dbReference type="NCBI Taxonomy" id="147425"/>
    <lineage>
        <taxon>Eukaryota</taxon>
        <taxon>Viridiplantae</taxon>
        <taxon>Streptophyta</taxon>
        <taxon>Embryophyta</taxon>
        <taxon>Tracheophyta</taxon>
        <taxon>Spermatophyta</taxon>
        <taxon>Magnoliopsida</taxon>
        <taxon>eudicotyledons</taxon>
        <taxon>Gunneridae</taxon>
        <taxon>Pentapetalae</taxon>
        <taxon>asterids</taxon>
        <taxon>lamiids</taxon>
        <taxon>Solanales</taxon>
        <taxon>Solanaceae</taxon>
        <taxon>Solanoideae</taxon>
        <taxon>Solaneae</taxon>
        <taxon>Solanum</taxon>
    </lineage>
</organism>
<gene>
    <name evidence="2" type="ORF">RDI58_015093</name>
</gene>
<comment type="caution">
    <text evidence="2">The sequence shown here is derived from an EMBL/GenBank/DDBJ whole genome shotgun (WGS) entry which is preliminary data.</text>
</comment>
<evidence type="ECO:0000313" key="2">
    <source>
        <dbReference type="EMBL" id="KAK6786568.1"/>
    </source>
</evidence>
<keyword evidence="3" id="KW-1185">Reference proteome</keyword>